<protein>
    <submittedName>
        <fullName evidence="2">Protein N-acetyltransferase, RimJ/RimL family</fullName>
    </submittedName>
</protein>
<keyword evidence="2" id="KW-0808">Transferase</keyword>
<name>A0A212QYK6_9PROT</name>
<dbReference type="EMBL" id="FYEH01000004">
    <property type="protein sequence ID" value="SNB64817.1"/>
    <property type="molecule type" value="Genomic_DNA"/>
</dbReference>
<dbReference type="InterPro" id="IPR016181">
    <property type="entry name" value="Acyl_CoA_acyltransferase"/>
</dbReference>
<dbReference type="GO" id="GO:0008999">
    <property type="term" value="F:protein-N-terminal-alanine acetyltransferase activity"/>
    <property type="evidence" value="ECO:0007669"/>
    <property type="project" value="TreeGrafter"/>
</dbReference>
<gene>
    <name evidence="2" type="ORF">SAMN07250955_104145</name>
</gene>
<dbReference type="PANTHER" id="PTHR43441:SF2">
    <property type="entry name" value="FAMILY ACETYLTRANSFERASE, PUTATIVE (AFU_ORTHOLOGUE AFUA_7G00850)-RELATED"/>
    <property type="match status" value="1"/>
</dbReference>
<accession>A0A212QYK6</accession>
<dbReference type="RefSeq" id="WP_088560729.1">
    <property type="nucleotide sequence ID" value="NZ_FYEH01000004.1"/>
</dbReference>
<feature type="domain" description="N-acetyltransferase" evidence="1">
    <location>
        <begin position="40"/>
        <end position="193"/>
    </location>
</feature>
<dbReference type="OrthoDB" id="5295305at2"/>
<dbReference type="FunFam" id="3.40.630.30:FF:000047">
    <property type="entry name" value="Acetyltransferase, GNAT family"/>
    <property type="match status" value="1"/>
</dbReference>
<dbReference type="Pfam" id="PF13302">
    <property type="entry name" value="Acetyltransf_3"/>
    <property type="match status" value="1"/>
</dbReference>
<reference evidence="2 3" key="1">
    <citation type="submission" date="2017-06" db="EMBL/GenBank/DDBJ databases">
        <authorList>
            <person name="Kim H.J."/>
            <person name="Triplett B.A."/>
        </authorList>
    </citation>
    <scope>NUCLEOTIDE SEQUENCE [LARGE SCALE GENOMIC DNA]</scope>
    <source>
        <strain evidence="2 3">B29T1</strain>
    </source>
</reference>
<dbReference type="PROSITE" id="PS51186">
    <property type="entry name" value="GNAT"/>
    <property type="match status" value="1"/>
</dbReference>
<evidence type="ECO:0000313" key="2">
    <source>
        <dbReference type="EMBL" id="SNB64817.1"/>
    </source>
</evidence>
<evidence type="ECO:0000313" key="3">
    <source>
        <dbReference type="Proteomes" id="UP000197065"/>
    </source>
</evidence>
<dbReference type="Proteomes" id="UP000197065">
    <property type="component" value="Unassembled WGS sequence"/>
</dbReference>
<dbReference type="PANTHER" id="PTHR43441">
    <property type="entry name" value="RIBOSOMAL-PROTEIN-SERINE ACETYLTRANSFERASE"/>
    <property type="match status" value="1"/>
</dbReference>
<proteinExistence type="predicted"/>
<dbReference type="SUPFAM" id="SSF55729">
    <property type="entry name" value="Acyl-CoA N-acyltransferases (Nat)"/>
    <property type="match status" value="1"/>
</dbReference>
<keyword evidence="3" id="KW-1185">Reference proteome</keyword>
<dbReference type="GO" id="GO:1990189">
    <property type="term" value="F:protein N-terminal-serine acetyltransferase activity"/>
    <property type="evidence" value="ECO:0007669"/>
    <property type="project" value="TreeGrafter"/>
</dbReference>
<evidence type="ECO:0000259" key="1">
    <source>
        <dbReference type="PROSITE" id="PS51186"/>
    </source>
</evidence>
<dbReference type="InterPro" id="IPR051908">
    <property type="entry name" value="Ribosomal_N-acetyltransferase"/>
</dbReference>
<sequence length="228" mass="25505">MSTPPVGPIVEGWTPRAWPEPVTLEGRFVRLEPLRSEHAATMTADALAAPDDWSYLGPGPFTEAQAFSAVVALQAAAKDAQFFAVIDKMTGEAKGYLSLMRIDTANGVIEIGNIWYGRSLQRRPAGTEAVFLLAAYVFDQLGYRRFEWKCNDLNAPSRRAAERLGFIYEGTFRQHMIIKGRNRDTAWYAMTDQDWCTVKPAFEAWLDPDNVTADGSQRRRLADIRAVA</sequence>
<dbReference type="InterPro" id="IPR000182">
    <property type="entry name" value="GNAT_dom"/>
</dbReference>
<organism evidence="2 3">
    <name type="scientific">Arboricoccus pini</name>
    <dbReference type="NCBI Taxonomy" id="1963835"/>
    <lineage>
        <taxon>Bacteria</taxon>
        <taxon>Pseudomonadati</taxon>
        <taxon>Pseudomonadota</taxon>
        <taxon>Alphaproteobacteria</taxon>
        <taxon>Geminicoccales</taxon>
        <taxon>Geminicoccaceae</taxon>
        <taxon>Arboricoccus</taxon>
    </lineage>
</organism>
<dbReference type="Gene3D" id="3.40.630.30">
    <property type="match status" value="1"/>
</dbReference>
<dbReference type="AlphaFoldDB" id="A0A212QYK6"/>